<protein>
    <submittedName>
        <fullName evidence="1">Uncharacterized protein</fullName>
    </submittedName>
</protein>
<reference evidence="1 2" key="1">
    <citation type="submission" date="2017-02" db="EMBL/GenBank/DDBJ databases">
        <authorList>
            <person name="Peterson S.W."/>
        </authorList>
    </citation>
    <scope>NUCLEOTIDE SEQUENCE [LARGE SCALE GENOMIC DNA]</scope>
    <source>
        <strain evidence="1 2">DSM 22335</strain>
    </source>
</reference>
<dbReference type="STRING" id="413434.SAMN04488132_1173"/>
<name>A0A1T4RYS6_9BACT</name>
<evidence type="ECO:0000313" key="1">
    <source>
        <dbReference type="EMBL" id="SKA21164.1"/>
    </source>
</evidence>
<gene>
    <name evidence="1" type="ORF">SAMN04488132_1173</name>
</gene>
<dbReference type="AlphaFoldDB" id="A0A1T4RYS6"/>
<proteinExistence type="predicted"/>
<evidence type="ECO:0000313" key="2">
    <source>
        <dbReference type="Proteomes" id="UP000190888"/>
    </source>
</evidence>
<dbReference type="Proteomes" id="UP000190888">
    <property type="component" value="Unassembled WGS sequence"/>
</dbReference>
<accession>A0A1T4RYS6</accession>
<sequence>MSTTLAHNPVCKPAHYQFYFGVSRRTATRYYATDKAALGRCRLTYMDFFRRYEAFPDPQFRPKWIETECAKMRQNAPK</sequence>
<dbReference type="EMBL" id="FUWH01000017">
    <property type="protein sequence ID" value="SKA21164.1"/>
    <property type="molecule type" value="Genomic_DNA"/>
</dbReference>
<organism evidence="1 2">
    <name type="scientific">Sediminibacterium ginsengisoli</name>
    <dbReference type="NCBI Taxonomy" id="413434"/>
    <lineage>
        <taxon>Bacteria</taxon>
        <taxon>Pseudomonadati</taxon>
        <taxon>Bacteroidota</taxon>
        <taxon>Chitinophagia</taxon>
        <taxon>Chitinophagales</taxon>
        <taxon>Chitinophagaceae</taxon>
        <taxon>Sediminibacterium</taxon>
    </lineage>
</organism>
<keyword evidence="2" id="KW-1185">Reference proteome</keyword>